<dbReference type="Gene3D" id="1.20.810.10">
    <property type="entry name" value="Cytochrome Bc1 Complex, Chain C"/>
    <property type="match status" value="1"/>
</dbReference>
<evidence type="ECO:0000259" key="11">
    <source>
        <dbReference type="PROSITE" id="PS51003"/>
    </source>
</evidence>
<comment type="subcellular location">
    <subcellularLocation>
        <location evidence="1">Membrane</location>
        <topology evidence="1">Multi-pass membrane protein</topology>
    </subcellularLocation>
</comment>
<keyword evidence="8" id="KW-0408">Iron</keyword>
<keyword evidence="2" id="KW-0813">Transport</keyword>
<dbReference type="Pfam" id="PF00032">
    <property type="entry name" value="Cytochrom_B_C"/>
    <property type="match status" value="1"/>
</dbReference>
<keyword evidence="3" id="KW-0349">Heme</keyword>
<keyword evidence="5" id="KW-0479">Metal-binding</keyword>
<evidence type="ECO:0000313" key="12">
    <source>
        <dbReference type="EMBL" id="GLI39335.1"/>
    </source>
</evidence>
<evidence type="ECO:0000256" key="8">
    <source>
        <dbReference type="ARBA" id="ARBA00023004"/>
    </source>
</evidence>
<evidence type="ECO:0000256" key="10">
    <source>
        <dbReference type="SAM" id="Phobius"/>
    </source>
</evidence>
<dbReference type="Proteomes" id="UP001144352">
    <property type="component" value="Unassembled WGS sequence"/>
</dbReference>
<dbReference type="InterPro" id="IPR005798">
    <property type="entry name" value="Cyt_b/b6_C"/>
</dbReference>
<evidence type="ECO:0000256" key="3">
    <source>
        <dbReference type="ARBA" id="ARBA00022617"/>
    </source>
</evidence>
<proteinExistence type="predicted"/>
<keyword evidence="13" id="KW-1185">Reference proteome</keyword>
<evidence type="ECO:0000256" key="5">
    <source>
        <dbReference type="ARBA" id="ARBA00022723"/>
    </source>
</evidence>
<evidence type="ECO:0000256" key="6">
    <source>
        <dbReference type="ARBA" id="ARBA00022982"/>
    </source>
</evidence>
<dbReference type="RefSeq" id="WP_214186684.1">
    <property type="nucleotide sequence ID" value="NZ_BSDS01000002.1"/>
</dbReference>
<feature type="transmembrane region" description="Helical" evidence="10">
    <location>
        <begin position="96"/>
        <end position="119"/>
    </location>
</feature>
<reference evidence="12" key="1">
    <citation type="submission" date="2022-12" db="EMBL/GenBank/DDBJ databases">
        <title>Reference genome sequencing for broad-spectrum identification of bacterial and archaeal isolates by mass spectrometry.</title>
        <authorList>
            <person name="Sekiguchi Y."/>
            <person name="Tourlousse D.M."/>
        </authorList>
    </citation>
    <scope>NUCLEOTIDE SEQUENCE</scope>
    <source>
        <strain evidence="12">H2</strain>
    </source>
</reference>
<dbReference type="InterPro" id="IPR036150">
    <property type="entry name" value="Cyt_b/b6_C_sf"/>
</dbReference>
<evidence type="ECO:0000256" key="2">
    <source>
        <dbReference type="ARBA" id="ARBA00022448"/>
    </source>
</evidence>
<keyword evidence="9 10" id="KW-0472">Membrane</keyword>
<evidence type="ECO:0000256" key="7">
    <source>
        <dbReference type="ARBA" id="ARBA00022989"/>
    </source>
</evidence>
<dbReference type="SUPFAM" id="SSF81648">
    <property type="entry name" value="a domain/subunit of cytochrome bc1 complex (Ubiquinol-cytochrome c reductase)"/>
    <property type="match status" value="1"/>
</dbReference>
<dbReference type="GO" id="GO:0046872">
    <property type="term" value="F:metal ion binding"/>
    <property type="evidence" value="ECO:0007669"/>
    <property type="project" value="UniProtKB-KW"/>
</dbReference>
<accession>A0A9W6G1W0</accession>
<evidence type="ECO:0000256" key="9">
    <source>
        <dbReference type="ARBA" id="ARBA00023136"/>
    </source>
</evidence>
<protein>
    <recommendedName>
        <fullName evidence="11">Cytochrome b/b6 C-terminal region profile domain-containing protein</fullName>
    </recommendedName>
</protein>
<keyword evidence="7 10" id="KW-1133">Transmembrane helix</keyword>
<evidence type="ECO:0000256" key="4">
    <source>
        <dbReference type="ARBA" id="ARBA00022692"/>
    </source>
</evidence>
<evidence type="ECO:0000256" key="1">
    <source>
        <dbReference type="ARBA" id="ARBA00004141"/>
    </source>
</evidence>
<feature type="domain" description="Cytochrome b/b6 C-terminal region profile" evidence="11">
    <location>
        <begin position="31"/>
        <end position="174"/>
    </location>
</feature>
<dbReference type="GO" id="GO:0016020">
    <property type="term" value="C:membrane"/>
    <property type="evidence" value="ECO:0007669"/>
    <property type="project" value="UniProtKB-SubCell"/>
</dbReference>
<dbReference type="EMBL" id="BSDS01000002">
    <property type="protein sequence ID" value="GLI39335.1"/>
    <property type="molecule type" value="Genomic_DNA"/>
</dbReference>
<comment type="caution">
    <text evidence="12">The sequence shown here is derived from an EMBL/GenBank/DDBJ whole genome shotgun (WGS) entry which is preliminary data.</text>
</comment>
<sequence length="174" mass="19416">MQAAKKEEIFPKDPNKTYSLMAIVDGDSFQVEKGPEDTVQSWPHLMVRELGLFLLVLAVILGVSLLFNAPLEEAANPQHSTNPAKAPWYFVGIQELVSYSALLGGIVTPALIVVSLLLLPYLDRNPKGTGVWFSRDRRVATILFTIFVVAMVILILIGQFLRGPNWHLYLPWSN</sequence>
<organism evidence="12 13">
    <name type="scientific">Geobacter hydrogenophilus</name>
    <dbReference type="NCBI Taxonomy" id="40983"/>
    <lineage>
        <taxon>Bacteria</taxon>
        <taxon>Pseudomonadati</taxon>
        <taxon>Thermodesulfobacteriota</taxon>
        <taxon>Desulfuromonadia</taxon>
        <taxon>Geobacterales</taxon>
        <taxon>Geobacteraceae</taxon>
        <taxon>Geobacter</taxon>
    </lineage>
</organism>
<dbReference type="InterPro" id="IPR027387">
    <property type="entry name" value="Cytb/b6-like_sf"/>
</dbReference>
<gene>
    <name evidence="12" type="ORF">GHYDROH2_28360</name>
</gene>
<keyword evidence="6" id="KW-0249">Electron transport</keyword>
<feature type="transmembrane region" description="Helical" evidence="10">
    <location>
        <begin position="139"/>
        <end position="161"/>
    </location>
</feature>
<keyword evidence="4 10" id="KW-0812">Transmembrane</keyword>
<evidence type="ECO:0000313" key="13">
    <source>
        <dbReference type="Proteomes" id="UP001144352"/>
    </source>
</evidence>
<feature type="transmembrane region" description="Helical" evidence="10">
    <location>
        <begin position="50"/>
        <end position="71"/>
    </location>
</feature>
<dbReference type="GO" id="GO:0016491">
    <property type="term" value="F:oxidoreductase activity"/>
    <property type="evidence" value="ECO:0007669"/>
    <property type="project" value="InterPro"/>
</dbReference>
<name>A0A9W6G1W0_9BACT</name>
<dbReference type="AlphaFoldDB" id="A0A9W6G1W0"/>
<dbReference type="GO" id="GO:0009055">
    <property type="term" value="F:electron transfer activity"/>
    <property type="evidence" value="ECO:0007669"/>
    <property type="project" value="InterPro"/>
</dbReference>
<dbReference type="PROSITE" id="PS51003">
    <property type="entry name" value="CYTB_CTER"/>
    <property type="match status" value="1"/>
</dbReference>